<evidence type="ECO:0000313" key="8">
    <source>
        <dbReference type="Proteomes" id="UP000002051"/>
    </source>
</evidence>
<accession>A0A072TX87</accession>
<dbReference type="HOGENOM" id="CLU_174363_0_0_1"/>
<organism evidence="6 8">
    <name type="scientific">Medicago truncatula</name>
    <name type="common">Barrel medic</name>
    <name type="synonym">Medicago tribuloides</name>
    <dbReference type="NCBI Taxonomy" id="3880"/>
    <lineage>
        <taxon>Eukaryota</taxon>
        <taxon>Viridiplantae</taxon>
        <taxon>Streptophyta</taxon>
        <taxon>Embryophyta</taxon>
        <taxon>Tracheophyta</taxon>
        <taxon>Spermatophyta</taxon>
        <taxon>Magnoliopsida</taxon>
        <taxon>eudicotyledons</taxon>
        <taxon>Gunneridae</taxon>
        <taxon>Pentapetalae</taxon>
        <taxon>rosids</taxon>
        <taxon>fabids</taxon>
        <taxon>Fabales</taxon>
        <taxon>Fabaceae</taxon>
        <taxon>Papilionoideae</taxon>
        <taxon>50 kb inversion clade</taxon>
        <taxon>NPAAA clade</taxon>
        <taxon>Hologalegina</taxon>
        <taxon>IRL clade</taxon>
        <taxon>Trifolieae</taxon>
        <taxon>Medicago</taxon>
    </lineage>
</organism>
<reference evidence="6 8" key="1">
    <citation type="journal article" date="2011" name="Nature">
        <title>The Medicago genome provides insight into the evolution of rhizobial symbioses.</title>
        <authorList>
            <person name="Young N.D."/>
            <person name="Debelle F."/>
            <person name="Oldroyd G.E."/>
            <person name="Geurts R."/>
            <person name="Cannon S.B."/>
            <person name="Udvardi M.K."/>
            <person name="Benedito V.A."/>
            <person name="Mayer K.F."/>
            <person name="Gouzy J."/>
            <person name="Schoof H."/>
            <person name="Van de Peer Y."/>
            <person name="Proost S."/>
            <person name="Cook D.R."/>
            <person name="Meyers B.C."/>
            <person name="Spannagl M."/>
            <person name="Cheung F."/>
            <person name="De Mita S."/>
            <person name="Krishnakumar V."/>
            <person name="Gundlach H."/>
            <person name="Zhou S."/>
            <person name="Mudge J."/>
            <person name="Bharti A.K."/>
            <person name="Murray J.D."/>
            <person name="Naoumkina M.A."/>
            <person name="Rosen B."/>
            <person name="Silverstein K.A."/>
            <person name="Tang H."/>
            <person name="Rombauts S."/>
            <person name="Zhao P.X."/>
            <person name="Zhou P."/>
            <person name="Barbe V."/>
            <person name="Bardou P."/>
            <person name="Bechner M."/>
            <person name="Bellec A."/>
            <person name="Berger A."/>
            <person name="Berges H."/>
            <person name="Bidwell S."/>
            <person name="Bisseling T."/>
            <person name="Choisne N."/>
            <person name="Couloux A."/>
            <person name="Denny R."/>
            <person name="Deshpande S."/>
            <person name="Dai X."/>
            <person name="Doyle J.J."/>
            <person name="Dudez A.M."/>
            <person name="Farmer A.D."/>
            <person name="Fouteau S."/>
            <person name="Franken C."/>
            <person name="Gibelin C."/>
            <person name="Gish J."/>
            <person name="Goldstein S."/>
            <person name="Gonzalez A.J."/>
            <person name="Green P.J."/>
            <person name="Hallab A."/>
            <person name="Hartog M."/>
            <person name="Hua A."/>
            <person name="Humphray S.J."/>
            <person name="Jeong D.H."/>
            <person name="Jing Y."/>
            <person name="Jocker A."/>
            <person name="Kenton S.M."/>
            <person name="Kim D.J."/>
            <person name="Klee K."/>
            <person name="Lai H."/>
            <person name="Lang C."/>
            <person name="Lin S."/>
            <person name="Macmil S.L."/>
            <person name="Magdelenat G."/>
            <person name="Matthews L."/>
            <person name="McCorrison J."/>
            <person name="Monaghan E.L."/>
            <person name="Mun J.H."/>
            <person name="Najar F.Z."/>
            <person name="Nicholson C."/>
            <person name="Noirot C."/>
            <person name="O'Bleness M."/>
            <person name="Paule C.R."/>
            <person name="Poulain J."/>
            <person name="Prion F."/>
            <person name="Qin B."/>
            <person name="Qu C."/>
            <person name="Retzel E.F."/>
            <person name="Riddle C."/>
            <person name="Sallet E."/>
            <person name="Samain S."/>
            <person name="Samson N."/>
            <person name="Sanders I."/>
            <person name="Saurat O."/>
            <person name="Scarpelli C."/>
            <person name="Schiex T."/>
            <person name="Segurens B."/>
            <person name="Severin A.J."/>
            <person name="Sherrier D.J."/>
            <person name="Shi R."/>
            <person name="Sims S."/>
            <person name="Singer S.R."/>
            <person name="Sinharoy S."/>
            <person name="Sterck L."/>
            <person name="Viollet A."/>
            <person name="Wang B.B."/>
            <person name="Wang K."/>
            <person name="Wang M."/>
            <person name="Wang X."/>
            <person name="Warfsmann J."/>
            <person name="Weissenbach J."/>
            <person name="White D.D."/>
            <person name="White J.D."/>
            <person name="Wiley G.B."/>
            <person name="Wincker P."/>
            <person name="Xing Y."/>
            <person name="Yang L."/>
            <person name="Yao Z."/>
            <person name="Ying F."/>
            <person name="Zhai J."/>
            <person name="Zhou L."/>
            <person name="Zuber A."/>
            <person name="Denarie J."/>
            <person name="Dixon R.A."/>
            <person name="May G.D."/>
            <person name="Schwartz D.C."/>
            <person name="Rogers J."/>
            <person name="Quetier F."/>
            <person name="Town C.D."/>
            <person name="Roe B.A."/>
        </authorList>
    </citation>
    <scope>NUCLEOTIDE SEQUENCE [LARGE SCALE GENOMIC DNA]</scope>
    <source>
        <strain evidence="6">A17</strain>
        <strain evidence="7 8">cv. Jemalong A17</strain>
    </source>
</reference>
<dbReference type="Pfam" id="PF06876">
    <property type="entry name" value="SCRL"/>
    <property type="match status" value="1"/>
</dbReference>
<reference evidence="6 8" key="2">
    <citation type="journal article" date="2014" name="BMC Genomics">
        <title>An improved genome release (version Mt4.0) for the model legume Medicago truncatula.</title>
        <authorList>
            <person name="Tang H."/>
            <person name="Krishnakumar V."/>
            <person name="Bidwell S."/>
            <person name="Rosen B."/>
            <person name="Chan A."/>
            <person name="Zhou S."/>
            <person name="Gentzbittel L."/>
            <person name="Childs K.L."/>
            <person name="Yandell M."/>
            <person name="Gundlach H."/>
            <person name="Mayer K.F."/>
            <person name="Schwartz D.C."/>
            <person name="Town C.D."/>
        </authorList>
    </citation>
    <scope>GENOME REANNOTATION</scope>
    <source>
        <strain evidence="6">A17</strain>
        <strain evidence="7 8">cv. Jemalong A17</strain>
    </source>
</reference>
<dbReference type="GO" id="GO:0007165">
    <property type="term" value="P:signal transduction"/>
    <property type="evidence" value="ECO:0007669"/>
    <property type="project" value="InterPro"/>
</dbReference>
<evidence type="ECO:0000256" key="5">
    <source>
        <dbReference type="SAM" id="SignalP"/>
    </source>
</evidence>
<feature type="chain" id="PRO_5014499068" evidence="5">
    <location>
        <begin position="24"/>
        <end position="89"/>
    </location>
</feature>
<comment type="similarity">
    <text evidence="2">Belongs to the DEFL family.</text>
</comment>
<proteinExistence type="inferred from homology"/>
<dbReference type="EMBL" id="CM001223">
    <property type="protein sequence ID" value="KEH21791.1"/>
    <property type="molecule type" value="Genomic_DNA"/>
</dbReference>
<dbReference type="AlphaFoldDB" id="A0A072TX87"/>
<keyword evidence="8" id="KW-1185">Reference proteome</keyword>
<evidence type="ECO:0000256" key="2">
    <source>
        <dbReference type="ARBA" id="ARBA00006722"/>
    </source>
</evidence>
<dbReference type="GO" id="GO:0005576">
    <property type="term" value="C:extracellular region"/>
    <property type="evidence" value="ECO:0007669"/>
    <property type="project" value="UniProtKB-SubCell"/>
</dbReference>
<reference evidence="7" key="3">
    <citation type="submission" date="2015-04" db="UniProtKB">
        <authorList>
            <consortium name="EnsemblPlants"/>
        </authorList>
    </citation>
    <scope>IDENTIFICATION</scope>
    <source>
        <strain evidence="7">cv. Jemalong A17</strain>
    </source>
</reference>
<name>A0A072TX87_MEDTR</name>
<evidence type="ECO:0000256" key="4">
    <source>
        <dbReference type="ARBA" id="ARBA00022729"/>
    </source>
</evidence>
<keyword evidence="3" id="KW-0964">Secreted</keyword>
<protein>
    <submittedName>
        <fullName evidence="6">SCR-like protein</fullName>
    </submittedName>
</protein>
<evidence type="ECO:0000256" key="3">
    <source>
        <dbReference type="ARBA" id="ARBA00022525"/>
    </source>
</evidence>
<gene>
    <name evidence="6" type="ordered locus">MTR_7g018020</name>
</gene>
<evidence type="ECO:0000313" key="6">
    <source>
        <dbReference type="EMBL" id="KEH21791.1"/>
    </source>
</evidence>
<dbReference type="EnsemblPlants" id="KEH21791">
    <property type="protein sequence ID" value="KEH21791"/>
    <property type="gene ID" value="MTR_7g018020"/>
</dbReference>
<feature type="signal peptide" evidence="5">
    <location>
        <begin position="1"/>
        <end position="23"/>
    </location>
</feature>
<dbReference type="Proteomes" id="UP000002051">
    <property type="component" value="Unassembled WGS sequence"/>
</dbReference>
<dbReference type="InterPro" id="IPR010682">
    <property type="entry name" value="SCRL"/>
</dbReference>
<sequence>MMKRGIILQMMVALFALFNHTYASIEDEINKCSRGLILPGLCSQGCTDAVRKKHRVTPTSCSCNDTPIRVAFCTCNIICESVKEKKVLS</sequence>
<keyword evidence="4 5" id="KW-0732">Signal</keyword>
<comment type="subcellular location">
    <subcellularLocation>
        <location evidence="1">Secreted</location>
    </subcellularLocation>
</comment>
<evidence type="ECO:0000313" key="7">
    <source>
        <dbReference type="EnsemblPlants" id="KEH21791"/>
    </source>
</evidence>
<evidence type="ECO:0000256" key="1">
    <source>
        <dbReference type="ARBA" id="ARBA00004613"/>
    </source>
</evidence>